<organism evidence="2 3">
    <name type="scientific">Rhodovulum iodosum</name>
    <dbReference type="NCBI Taxonomy" id="68291"/>
    <lineage>
        <taxon>Bacteria</taxon>
        <taxon>Pseudomonadati</taxon>
        <taxon>Pseudomonadota</taxon>
        <taxon>Alphaproteobacteria</taxon>
        <taxon>Rhodobacterales</taxon>
        <taxon>Paracoccaceae</taxon>
        <taxon>Rhodovulum</taxon>
    </lineage>
</organism>
<evidence type="ECO:0000313" key="3">
    <source>
        <dbReference type="Proteomes" id="UP001560019"/>
    </source>
</evidence>
<sequence length="160" mass="17507">MKDPKKPVRGHHHDDEEMIPPVLLKAVFALVLCSLLIVAYARITDRPLSANPDDSVGIDKERPIVLQGSMSGSATVLTPEGEIIAEYAEDEGGFVAGVWRVLQRERKKHGAPLDAPIRLVRFKDGRLSLRDDATGWRAELIGFGADNAAVFARLLDDVEG</sequence>
<dbReference type="RefSeq" id="WP_125406118.1">
    <property type="nucleotide sequence ID" value="NZ_JBEHHI010000001.1"/>
</dbReference>
<keyword evidence="3" id="KW-1185">Reference proteome</keyword>
<reference evidence="2 3" key="1">
    <citation type="submission" date="2024-06" db="EMBL/GenBank/DDBJ databases">
        <title>Genome of Rhodovulum iodosum, a marine photoferrotroph.</title>
        <authorList>
            <person name="Bianchini G."/>
            <person name="Nikeleit V."/>
            <person name="Kappler A."/>
            <person name="Bryce C."/>
            <person name="Sanchez-Baracaldo P."/>
        </authorList>
    </citation>
    <scope>NUCLEOTIDE SEQUENCE [LARGE SCALE GENOMIC DNA]</scope>
    <source>
        <strain evidence="2 3">UT/N1</strain>
    </source>
</reference>
<dbReference type="NCBIfam" id="TIGR03054">
    <property type="entry name" value="photo_alph_chp1"/>
    <property type="match status" value="1"/>
</dbReference>
<evidence type="ECO:0000313" key="2">
    <source>
        <dbReference type="EMBL" id="MEX5727634.1"/>
    </source>
</evidence>
<proteinExistence type="predicted"/>
<keyword evidence="1" id="KW-1133">Transmembrane helix</keyword>
<dbReference type="Proteomes" id="UP001560019">
    <property type="component" value="Unassembled WGS sequence"/>
</dbReference>
<evidence type="ECO:0000256" key="1">
    <source>
        <dbReference type="SAM" id="Phobius"/>
    </source>
</evidence>
<comment type="caution">
    <text evidence="2">The sequence shown here is derived from an EMBL/GenBank/DDBJ whole genome shotgun (WGS) entry which is preliminary data.</text>
</comment>
<dbReference type="EMBL" id="JBEHHI010000001">
    <property type="protein sequence ID" value="MEX5727634.1"/>
    <property type="molecule type" value="Genomic_DNA"/>
</dbReference>
<keyword evidence="1" id="KW-0472">Membrane</keyword>
<keyword evidence="1" id="KW-0812">Transmembrane</keyword>
<feature type="transmembrane region" description="Helical" evidence="1">
    <location>
        <begin position="22"/>
        <end position="41"/>
    </location>
</feature>
<dbReference type="InterPro" id="IPR017495">
    <property type="entry name" value="PuhC"/>
</dbReference>
<name>A0ABV3XQP2_9RHOB</name>
<protein>
    <submittedName>
        <fullName evidence="2">Photosynthetic complex assembly protein</fullName>
    </submittedName>
</protein>
<accession>A0ABV3XQP2</accession>
<gene>
    <name evidence="2" type="ORF">Ga0609869_000987</name>
</gene>